<evidence type="ECO:0000313" key="2">
    <source>
        <dbReference type="EMBL" id="RKE97948.1"/>
    </source>
</evidence>
<proteinExistence type="predicted"/>
<accession>A0A420DUW1</accession>
<dbReference type="AlphaFoldDB" id="A0A420DUW1"/>
<organism evidence="2 3">
    <name type="scientific">Ichthyenterobacterium magnum</name>
    <dbReference type="NCBI Taxonomy" id="1230530"/>
    <lineage>
        <taxon>Bacteria</taxon>
        <taxon>Pseudomonadati</taxon>
        <taxon>Bacteroidota</taxon>
        <taxon>Flavobacteriia</taxon>
        <taxon>Flavobacteriales</taxon>
        <taxon>Flavobacteriaceae</taxon>
        <taxon>Ichthyenterobacterium</taxon>
    </lineage>
</organism>
<feature type="transmembrane region" description="Helical" evidence="1">
    <location>
        <begin position="131"/>
        <end position="162"/>
    </location>
</feature>
<keyword evidence="1" id="KW-0472">Membrane</keyword>
<reference evidence="2 3" key="1">
    <citation type="submission" date="2018-09" db="EMBL/GenBank/DDBJ databases">
        <title>Genomic Encyclopedia of Archaeal and Bacterial Type Strains, Phase II (KMG-II): from individual species to whole genera.</title>
        <authorList>
            <person name="Goeker M."/>
        </authorList>
    </citation>
    <scope>NUCLEOTIDE SEQUENCE [LARGE SCALE GENOMIC DNA]</scope>
    <source>
        <strain evidence="2 3">DSM 26283</strain>
    </source>
</reference>
<evidence type="ECO:0000313" key="3">
    <source>
        <dbReference type="Proteomes" id="UP000284892"/>
    </source>
</evidence>
<keyword evidence="1" id="KW-0812">Transmembrane</keyword>
<comment type="caution">
    <text evidence="2">The sequence shown here is derived from an EMBL/GenBank/DDBJ whole genome shotgun (WGS) entry which is preliminary data.</text>
</comment>
<evidence type="ECO:0000256" key="1">
    <source>
        <dbReference type="SAM" id="Phobius"/>
    </source>
</evidence>
<name>A0A420DUW1_9FLAO</name>
<keyword evidence="1" id="KW-1133">Transmembrane helix</keyword>
<dbReference type="EMBL" id="RAQJ01000001">
    <property type="protein sequence ID" value="RKE97948.1"/>
    <property type="molecule type" value="Genomic_DNA"/>
</dbReference>
<keyword evidence="3" id="KW-1185">Reference proteome</keyword>
<sequence length="179" mass="20014">MSLEKFTEKHIDYTNKLSSILKNEKNVDMNILENSKGVFNDIDELKMFLIESEIEQVEEIANLLLQIHNNTDTFLKNLTFSKSLTENEAIQIITNEIIWQLNLKLDRSSLMKASDCQRAYDIAMYRCERNFAIGVAGLAVSAFFTFGLGSVVGATVIAGIAANCGAEALSDYNDCREAL</sequence>
<protein>
    <submittedName>
        <fullName evidence="2">Uncharacterized protein</fullName>
    </submittedName>
</protein>
<dbReference type="RefSeq" id="WP_147376086.1">
    <property type="nucleotide sequence ID" value="NZ_RAQJ01000001.1"/>
</dbReference>
<dbReference type="Proteomes" id="UP000284892">
    <property type="component" value="Unassembled WGS sequence"/>
</dbReference>
<gene>
    <name evidence="2" type="ORF">BXY80_0013</name>
</gene>